<dbReference type="Proteomes" id="UP000828390">
    <property type="component" value="Unassembled WGS sequence"/>
</dbReference>
<dbReference type="InterPro" id="IPR029063">
    <property type="entry name" value="SAM-dependent_MTases_sf"/>
</dbReference>
<evidence type="ECO:0000259" key="1">
    <source>
        <dbReference type="Pfam" id="PF13649"/>
    </source>
</evidence>
<dbReference type="AlphaFoldDB" id="A0A9D4LBD6"/>
<dbReference type="EMBL" id="JAIWYP010000003">
    <property type="protein sequence ID" value="KAH3855021.1"/>
    <property type="molecule type" value="Genomic_DNA"/>
</dbReference>
<protein>
    <recommendedName>
        <fullName evidence="1">Methyltransferase domain-containing protein</fullName>
    </recommendedName>
</protein>
<dbReference type="Pfam" id="PF13649">
    <property type="entry name" value="Methyltransf_25"/>
    <property type="match status" value="1"/>
</dbReference>
<accession>A0A9D4LBD6</accession>
<evidence type="ECO:0000313" key="3">
    <source>
        <dbReference type="Proteomes" id="UP000828390"/>
    </source>
</evidence>
<reference evidence="2" key="1">
    <citation type="journal article" date="2019" name="bioRxiv">
        <title>The Genome of the Zebra Mussel, Dreissena polymorpha: A Resource for Invasive Species Research.</title>
        <authorList>
            <person name="McCartney M.A."/>
            <person name="Auch B."/>
            <person name="Kono T."/>
            <person name="Mallez S."/>
            <person name="Zhang Y."/>
            <person name="Obille A."/>
            <person name="Becker A."/>
            <person name="Abrahante J.E."/>
            <person name="Garbe J."/>
            <person name="Badalamenti J.P."/>
            <person name="Herman A."/>
            <person name="Mangelson H."/>
            <person name="Liachko I."/>
            <person name="Sullivan S."/>
            <person name="Sone E.D."/>
            <person name="Koren S."/>
            <person name="Silverstein K.A.T."/>
            <person name="Beckman K.B."/>
            <person name="Gohl D.M."/>
        </authorList>
    </citation>
    <scope>NUCLEOTIDE SEQUENCE</scope>
    <source>
        <strain evidence="2">Duluth1</strain>
        <tissue evidence="2">Whole animal</tissue>
    </source>
</reference>
<name>A0A9D4LBD6_DREPO</name>
<feature type="domain" description="Methyltransferase" evidence="1">
    <location>
        <begin position="267"/>
        <end position="356"/>
    </location>
</feature>
<organism evidence="2 3">
    <name type="scientific">Dreissena polymorpha</name>
    <name type="common">Zebra mussel</name>
    <name type="synonym">Mytilus polymorpha</name>
    <dbReference type="NCBI Taxonomy" id="45954"/>
    <lineage>
        <taxon>Eukaryota</taxon>
        <taxon>Metazoa</taxon>
        <taxon>Spiralia</taxon>
        <taxon>Lophotrochozoa</taxon>
        <taxon>Mollusca</taxon>
        <taxon>Bivalvia</taxon>
        <taxon>Autobranchia</taxon>
        <taxon>Heteroconchia</taxon>
        <taxon>Euheterodonta</taxon>
        <taxon>Imparidentia</taxon>
        <taxon>Neoheterodontei</taxon>
        <taxon>Myida</taxon>
        <taxon>Dreissenoidea</taxon>
        <taxon>Dreissenidae</taxon>
        <taxon>Dreissena</taxon>
    </lineage>
</organism>
<gene>
    <name evidence="2" type="ORF">DPMN_097580</name>
</gene>
<comment type="caution">
    <text evidence="2">The sequence shown here is derived from an EMBL/GenBank/DDBJ whole genome shotgun (WGS) entry which is preliminary data.</text>
</comment>
<dbReference type="InterPro" id="IPR041698">
    <property type="entry name" value="Methyltransf_25"/>
</dbReference>
<dbReference type="Gene3D" id="3.40.50.150">
    <property type="entry name" value="Vaccinia Virus protein VP39"/>
    <property type="match status" value="1"/>
</dbReference>
<dbReference type="SUPFAM" id="SSF53335">
    <property type="entry name" value="S-adenosyl-L-methionine-dependent methyltransferases"/>
    <property type="match status" value="1"/>
</dbReference>
<proteinExistence type="predicted"/>
<keyword evidence="3" id="KW-1185">Reference proteome</keyword>
<evidence type="ECO:0000313" key="2">
    <source>
        <dbReference type="EMBL" id="KAH3855021.1"/>
    </source>
</evidence>
<sequence length="404" mass="44908">MADENNKTYEKTDAIVSYDGIFKGMYDAGLGEMFQAGRKLLSTGNWTAGRGKFEEALSAAGNSPRDQKTLRLLIDELDRYERNNIEAVVNATETPVSWSAVAGRGIERIDESMFALPQGIFFLDVGRPGHAGYQRLVGRKLLSDYWIAFKIPELFCSLVKADMILGLFVDQRISDSNVTLFYHPLSKAEKLRVMKDIVADERGANAELIHPFPLLREPARLEAGSPPEGWIVDDAFDVMLGCGEERIRAYSIQFLIEAGVERPILYDPACSTGVFLSTLQKAMPGSYTIGQDLSQQMANFAKQRVDEAHCANAIDPKIKLGTADACYVRFLNSEVVKTSEAEELFQALLPTVKPGGYIITFGHTPVLLSSANFKRNRDFRLCRSLGVAVDGTGIFQYYVMQRNK</sequence>
<reference evidence="2" key="2">
    <citation type="submission" date="2020-11" db="EMBL/GenBank/DDBJ databases">
        <authorList>
            <person name="McCartney M.A."/>
            <person name="Auch B."/>
            <person name="Kono T."/>
            <person name="Mallez S."/>
            <person name="Becker A."/>
            <person name="Gohl D.M."/>
            <person name="Silverstein K.A.T."/>
            <person name="Koren S."/>
            <person name="Bechman K.B."/>
            <person name="Herman A."/>
            <person name="Abrahante J.E."/>
            <person name="Garbe J."/>
        </authorList>
    </citation>
    <scope>NUCLEOTIDE SEQUENCE</scope>
    <source>
        <strain evidence="2">Duluth1</strain>
        <tissue evidence="2">Whole animal</tissue>
    </source>
</reference>